<keyword evidence="1" id="KW-1133">Transmembrane helix</keyword>
<evidence type="ECO:0000313" key="3">
    <source>
        <dbReference type="Proteomes" id="UP001501461"/>
    </source>
</evidence>
<organism evidence="2 3">
    <name type="scientific">Yaniella flava</name>
    <dbReference type="NCBI Taxonomy" id="287930"/>
    <lineage>
        <taxon>Bacteria</taxon>
        <taxon>Bacillati</taxon>
        <taxon>Actinomycetota</taxon>
        <taxon>Actinomycetes</taxon>
        <taxon>Micrococcales</taxon>
        <taxon>Micrococcaceae</taxon>
        <taxon>Yaniella</taxon>
    </lineage>
</organism>
<dbReference type="Proteomes" id="UP001501461">
    <property type="component" value="Unassembled WGS sequence"/>
</dbReference>
<sequence length="43" mass="4778">MTTVLLTGYILMWPVTVAIIAYVIAHGFIKDLKRARDEGDSVV</sequence>
<reference evidence="3" key="1">
    <citation type="journal article" date="2019" name="Int. J. Syst. Evol. Microbiol.">
        <title>The Global Catalogue of Microorganisms (GCM) 10K type strain sequencing project: providing services to taxonomists for standard genome sequencing and annotation.</title>
        <authorList>
            <consortium name="The Broad Institute Genomics Platform"/>
            <consortium name="The Broad Institute Genome Sequencing Center for Infectious Disease"/>
            <person name="Wu L."/>
            <person name="Ma J."/>
        </authorList>
    </citation>
    <scope>NUCLEOTIDE SEQUENCE [LARGE SCALE GENOMIC DNA]</scope>
    <source>
        <strain evidence="3">JCM 13595</strain>
    </source>
</reference>
<dbReference type="EMBL" id="BAAAMN010000029">
    <property type="protein sequence ID" value="GAA2036809.1"/>
    <property type="molecule type" value="Genomic_DNA"/>
</dbReference>
<protein>
    <submittedName>
        <fullName evidence="2">Transporter small subunit</fullName>
    </submittedName>
</protein>
<dbReference type="InterPro" id="IPR049820">
    <property type="entry name" value="Trnsprt_adja_ssu-like"/>
</dbReference>
<gene>
    <name evidence="2" type="ORF">GCM10009720_16720</name>
</gene>
<name>A0ABP5FYI6_9MICC</name>
<proteinExistence type="predicted"/>
<keyword evidence="1" id="KW-0472">Membrane</keyword>
<feature type="transmembrane region" description="Helical" evidence="1">
    <location>
        <begin position="6"/>
        <end position="29"/>
    </location>
</feature>
<keyword evidence="3" id="KW-1185">Reference proteome</keyword>
<evidence type="ECO:0000256" key="1">
    <source>
        <dbReference type="SAM" id="Phobius"/>
    </source>
</evidence>
<dbReference type="RefSeq" id="WP_343957507.1">
    <property type="nucleotide sequence ID" value="NZ_BAAAMN010000029.1"/>
</dbReference>
<comment type="caution">
    <text evidence="2">The sequence shown here is derived from an EMBL/GenBank/DDBJ whole genome shotgun (WGS) entry which is preliminary data.</text>
</comment>
<accession>A0ABP5FYI6</accession>
<dbReference type="NCBIfam" id="NF038354">
    <property type="entry name" value="trnsprt_adja_43"/>
    <property type="match status" value="1"/>
</dbReference>
<keyword evidence="1" id="KW-0812">Transmembrane</keyword>
<evidence type="ECO:0000313" key="2">
    <source>
        <dbReference type="EMBL" id="GAA2036809.1"/>
    </source>
</evidence>